<evidence type="ECO:0000313" key="1">
    <source>
        <dbReference type="EMBL" id="TWU34124.1"/>
    </source>
</evidence>
<protein>
    <recommendedName>
        <fullName evidence="3">DUF1559 domain-containing protein</fullName>
    </recommendedName>
</protein>
<comment type="caution">
    <text evidence="1">The sequence shown here is derived from an EMBL/GenBank/DDBJ whole genome shotgun (WGS) entry which is preliminary data.</text>
</comment>
<dbReference type="AlphaFoldDB" id="A0A5C6DDZ7"/>
<dbReference type="EMBL" id="SJPY01000012">
    <property type="protein sequence ID" value="TWU34124.1"/>
    <property type="molecule type" value="Genomic_DNA"/>
</dbReference>
<gene>
    <name evidence="1" type="ORF">Q31b_55950</name>
</gene>
<evidence type="ECO:0000313" key="2">
    <source>
        <dbReference type="Proteomes" id="UP000315471"/>
    </source>
</evidence>
<sequence length="349" mass="37795">MQRVAELLRDDAEMRIELEKLERALRPLEDHYQPPLSPPPDLVSKTMSALPPLPIPANSESSDFPLPEDALAGFPVAAMNDGVETPARSGSGWADWMASALSAAVLLALILPSLAEGRFESRRAACQDQLRQFGTALTQFVNRDEQSRLPAVAKEGPEAFAGIYAVRLNEAGLLGDVSSGPTTRDSSSEHYMLSRWCPSLGRPTANAFSKSSIDHVATIDELHHADHDTLRELQQLAGGHYAYTLGVVDGNDFGSPKFESRSSFAVMSDSPGNQFIGSQGPTSSASHGRLGVNILYEDGRVQFVSLSSLGSIPDHPWFNYRGDVEAGVNIDDASLAPSWRPPFANVRQR</sequence>
<name>A0A5C6DDZ7_9BACT</name>
<keyword evidence="2" id="KW-1185">Reference proteome</keyword>
<accession>A0A5C6DDZ7</accession>
<reference evidence="1 2" key="1">
    <citation type="submission" date="2019-02" db="EMBL/GenBank/DDBJ databases">
        <title>Deep-cultivation of Planctomycetes and their phenomic and genomic characterization uncovers novel biology.</title>
        <authorList>
            <person name="Wiegand S."/>
            <person name="Jogler M."/>
            <person name="Boedeker C."/>
            <person name="Pinto D."/>
            <person name="Vollmers J."/>
            <person name="Rivas-Marin E."/>
            <person name="Kohn T."/>
            <person name="Peeters S.H."/>
            <person name="Heuer A."/>
            <person name="Rast P."/>
            <person name="Oberbeckmann S."/>
            <person name="Bunk B."/>
            <person name="Jeske O."/>
            <person name="Meyerdierks A."/>
            <person name="Storesund J.E."/>
            <person name="Kallscheuer N."/>
            <person name="Luecker S."/>
            <person name="Lage O.M."/>
            <person name="Pohl T."/>
            <person name="Merkel B.J."/>
            <person name="Hornburger P."/>
            <person name="Mueller R.-W."/>
            <person name="Bruemmer F."/>
            <person name="Labrenz M."/>
            <person name="Spormann A.M."/>
            <person name="Op Den Camp H."/>
            <person name="Overmann J."/>
            <person name="Amann R."/>
            <person name="Jetten M.S.M."/>
            <person name="Mascher T."/>
            <person name="Medema M.H."/>
            <person name="Devos D.P."/>
            <person name="Kaster A.-K."/>
            <person name="Ovreas L."/>
            <person name="Rohde M."/>
            <person name="Galperin M.Y."/>
            <person name="Jogler C."/>
        </authorList>
    </citation>
    <scope>NUCLEOTIDE SEQUENCE [LARGE SCALE GENOMIC DNA]</scope>
    <source>
        <strain evidence="1 2">Q31b</strain>
    </source>
</reference>
<proteinExistence type="predicted"/>
<dbReference type="Proteomes" id="UP000315471">
    <property type="component" value="Unassembled WGS sequence"/>
</dbReference>
<evidence type="ECO:0008006" key="3">
    <source>
        <dbReference type="Google" id="ProtNLM"/>
    </source>
</evidence>
<organism evidence="1 2">
    <name type="scientific">Novipirellula aureliae</name>
    <dbReference type="NCBI Taxonomy" id="2527966"/>
    <lineage>
        <taxon>Bacteria</taxon>
        <taxon>Pseudomonadati</taxon>
        <taxon>Planctomycetota</taxon>
        <taxon>Planctomycetia</taxon>
        <taxon>Pirellulales</taxon>
        <taxon>Pirellulaceae</taxon>
        <taxon>Novipirellula</taxon>
    </lineage>
</organism>